<dbReference type="PANTHER" id="PTHR21148">
    <property type="entry name" value="THIOREDOXIN DOMAIN-CONTAINING PROTEIN 9"/>
    <property type="match status" value="1"/>
</dbReference>
<comment type="caution">
    <text evidence="7">The sequence shown here is derived from an EMBL/GenBank/DDBJ whole genome shotgun (WGS) entry which is preliminary data.</text>
</comment>
<keyword evidence="8" id="KW-1185">Reference proteome</keyword>
<feature type="region of interest" description="Disordered" evidence="3">
    <location>
        <begin position="713"/>
        <end position="739"/>
    </location>
</feature>
<name>A0A2R5G9T4_9STRA</name>
<evidence type="ECO:0000256" key="2">
    <source>
        <dbReference type="SAM" id="Coils"/>
    </source>
</evidence>
<evidence type="ECO:0000259" key="6">
    <source>
        <dbReference type="Pfam" id="PF07732"/>
    </source>
</evidence>
<dbReference type="InterPro" id="IPR008972">
    <property type="entry name" value="Cupredoxin"/>
</dbReference>
<feature type="region of interest" description="Disordered" evidence="3">
    <location>
        <begin position="1457"/>
        <end position="1498"/>
    </location>
</feature>
<dbReference type="Pfam" id="PF07731">
    <property type="entry name" value="Cu-oxidase_2"/>
    <property type="match status" value="1"/>
</dbReference>
<feature type="domain" description="Thioredoxin" evidence="4">
    <location>
        <begin position="1350"/>
        <end position="1434"/>
    </location>
</feature>
<dbReference type="GO" id="GO:0005507">
    <property type="term" value="F:copper ion binding"/>
    <property type="evidence" value="ECO:0007669"/>
    <property type="project" value="InterPro"/>
</dbReference>
<feature type="domain" description="Plastocyanin-like" evidence="5">
    <location>
        <begin position="487"/>
        <end position="601"/>
    </location>
</feature>
<dbReference type="Gene3D" id="3.40.30.10">
    <property type="entry name" value="Glutaredoxin"/>
    <property type="match status" value="1"/>
</dbReference>
<evidence type="ECO:0000313" key="8">
    <source>
        <dbReference type="Proteomes" id="UP000241890"/>
    </source>
</evidence>
<feature type="compositionally biased region" description="Basic and acidic residues" evidence="3">
    <location>
        <begin position="1474"/>
        <end position="1483"/>
    </location>
</feature>
<evidence type="ECO:0000259" key="5">
    <source>
        <dbReference type="Pfam" id="PF07731"/>
    </source>
</evidence>
<protein>
    <submittedName>
        <fullName evidence="7">Thioredoxin domain-containing protein 9</fullName>
    </submittedName>
</protein>
<feature type="coiled-coil region" evidence="2">
    <location>
        <begin position="1290"/>
        <end position="1321"/>
    </location>
</feature>
<dbReference type="EMBL" id="BEYU01000027">
    <property type="protein sequence ID" value="GBG27069.1"/>
    <property type="molecule type" value="Genomic_DNA"/>
</dbReference>
<dbReference type="GO" id="GO:0016491">
    <property type="term" value="F:oxidoreductase activity"/>
    <property type="evidence" value="ECO:0007669"/>
    <property type="project" value="InterPro"/>
</dbReference>
<dbReference type="Gene3D" id="2.60.40.420">
    <property type="entry name" value="Cupredoxins - blue copper proteins"/>
    <property type="match status" value="3"/>
</dbReference>
<dbReference type="SUPFAM" id="SSF52833">
    <property type="entry name" value="Thioredoxin-like"/>
    <property type="match status" value="1"/>
</dbReference>
<dbReference type="InParanoid" id="A0A2R5G9T4"/>
<dbReference type="Pfam" id="PF00085">
    <property type="entry name" value="Thioredoxin"/>
    <property type="match status" value="1"/>
</dbReference>
<evidence type="ECO:0000256" key="1">
    <source>
        <dbReference type="ARBA" id="ARBA00010609"/>
    </source>
</evidence>
<evidence type="ECO:0000256" key="3">
    <source>
        <dbReference type="SAM" id="MobiDB-lite"/>
    </source>
</evidence>
<dbReference type="SUPFAM" id="SSF49503">
    <property type="entry name" value="Cupredoxins"/>
    <property type="match status" value="2"/>
</dbReference>
<evidence type="ECO:0000313" key="7">
    <source>
        <dbReference type="EMBL" id="GBG27069.1"/>
    </source>
</evidence>
<keyword evidence="2" id="KW-0175">Coiled coil</keyword>
<dbReference type="InterPro" id="IPR011706">
    <property type="entry name" value="Cu-oxidase_C"/>
</dbReference>
<feature type="domain" description="Plastocyanin-like" evidence="6">
    <location>
        <begin position="113"/>
        <end position="212"/>
    </location>
</feature>
<proteinExistence type="inferred from homology"/>
<sequence length="1498" mass="165396">MPWRSKRTLCARHARSNPIASPSITTLLLCIVAFLIPSYNAQTSTNCDTGLAYAVLNDCPLAEIALQGGDALDLVYTTHAWRLPFVRRSSETIEGTFVFTGKGFGTEDTGISAPGPLLRVAKGANIRVRLLNDQDAPDDGNYVVNLHTHGLHVSPNEDDVTFTISPGESHTYDYHFPSDHAGGTHWYHPHAHFLSELSTAGGAAGMIVVNDADDASEIPQEIMDVPEIPLVVQQIEFEKLNGLANGSLTELRGNVHDDLVDFDFSEQGLDKVQGLGELKERMYLVNGFWQPRIQVEQGHWYRLRVLNVAAVQDMKLTLYDDVDGDAQCRVVLIAKDGVYMPDGPRTMRFDLGQSIHLHPANRADLLLRCDGTIGAVADVYDSFNRFTDGLVDPDKEDIYKRELIWRVEVIASSSATSESDAVPRNFTFTPCLPFYQSDLRDVSADFNGGATYPQRQSFVNQGLVRPNYEIRWSRNSKVFYMSVEPDQINDAVFERWGWANDLVEEQRNVTIMVIGHVQQWVITANSASHPLHVHVNHFQLVDDIEDGTGYHRRGDWIDTLRPRYEYEVAIRFQPDTFTGRIVLHCHNVDHSDLGSMAQAWVISDPDLEDSRVTSLTRPWADVCADKVSLVALEDASMTPAPTPTDRETHDTEADYLPNASANAQAHDAETDLVSNTSPNVEADRFSHAGADARTNNEPDQVSDAIPNHVSDKAVYSRSDKQSNTTTHVETDAKSDTAAHTESHCLSNEIIPQLCLDAEVSGPILTQDGLVLRSICYEEGQDRCWTRDYGAYSSLVYMPAQDDTSGTCLSNELSRTQLTYELPPFALVPGQQYTFKLRSDDDIAFVDVAIADAALVSSFNVSRSTGRSGVDPFSLFTEVQAQDGVQGPFEVRFSLEWDADKGMVIPLAPFSSSSALYGLVLPLTRATDAGQTLRLFAQVRGDNGVESVPSAAVVEVTLSDAEAPSLGYLGSTCSYVSTSSVASRTRRLLACAAQVSRLSPESSSLVVSEHAALPGRIASVLVEAQDNLDVSILAAAVLSEVAVNASSVSVDVLEDLLGAWGFAVEMWTTQAKGVVEASTPLYLAAPIPVAVPHLLIDTMAKIGIRTEACMLRDRHALAGALLAATWYNGKPAFLHETSWLAFEALESMPVSEEVRAAMRVRVEPLGTFYSTTWMTPENLCAPSSSQSVLSSTIAAIFLADKSANVYDAVGESRVVEAVFDSPSEAASGHSRSCGVWNDAALNWQSTTPASDKAMAREQLAAEMQKQQMMAGIEQQQAYMERAMAKNVMKTLQHVEDQMDEDINRLSRMEDMKESELDEMRDRRLQAMRKQAEKRADWVAQGHGTYREVNDEGEFFKDVKGSERVVIHFYRPATRRCNIIDRHLGDLAVKHVETKFLKVNAEKSPFLVERLKIWMMPSIVIAIKGKTEHTITGFDEFGGIDDFSTEMCAFVLGRHGGIFHDGTPPEDPTSSNKQVSRYEKSEKSIRSKTANLDEDDDWWD</sequence>
<comment type="similarity">
    <text evidence="1">Belongs to the multicopper oxidase family.</text>
</comment>
<dbReference type="InterPro" id="IPR011707">
    <property type="entry name" value="Cu-oxidase-like_N"/>
</dbReference>
<organism evidence="7 8">
    <name type="scientific">Hondaea fermentalgiana</name>
    <dbReference type="NCBI Taxonomy" id="2315210"/>
    <lineage>
        <taxon>Eukaryota</taxon>
        <taxon>Sar</taxon>
        <taxon>Stramenopiles</taxon>
        <taxon>Bigyra</taxon>
        <taxon>Labyrinthulomycetes</taxon>
        <taxon>Thraustochytrida</taxon>
        <taxon>Thraustochytriidae</taxon>
        <taxon>Hondaea</taxon>
    </lineage>
</organism>
<dbReference type="Proteomes" id="UP000241890">
    <property type="component" value="Unassembled WGS sequence"/>
</dbReference>
<dbReference type="InterPro" id="IPR036249">
    <property type="entry name" value="Thioredoxin-like_sf"/>
</dbReference>
<accession>A0A2R5G9T4</accession>
<gene>
    <name evidence="7" type="ORF">FCC1311_032922</name>
</gene>
<evidence type="ECO:0000259" key="4">
    <source>
        <dbReference type="Pfam" id="PF00085"/>
    </source>
</evidence>
<dbReference type="OrthoDB" id="10257948at2759"/>
<dbReference type="Pfam" id="PF07732">
    <property type="entry name" value="Cu-oxidase_3"/>
    <property type="match status" value="1"/>
</dbReference>
<dbReference type="InterPro" id="IPR013766">
    <property type="entry name" value="Thioredoxin_domain"/>
</dbReference>
<feature type="compositionally biased region" description="Basic and acidic residues" evidence="3">
    <location>
        <begin position="728"/>
        <end position="739"/>
    </location>
</feature>
<dbReference type="CDD" id="cd02989">
    <property type="entry name" value="Phd_like_TxnDC9"/>
    <property type="match status" value="1"/>
</dbReference>
<reference evidence="7 8" key="1">
    <citation type="submission" date="2017-12" db="EMBL/GenBank/DDBJ databases">
        <title>Sequencing, de novo assembly and annotation of complete genome of a new Thraustochytrid species, strain FCC1311.</title>
        <authorList>
            <person name="Sedici K."/>
            <person name="Godart F."/>
            <person name="Aiese Cigliano R."/>
            <person name="Sanseverino W."/>
            <person name="Barakat M."/>
            <person name="Ortet P."/>
            <person name="Marechal E."/>
            <person name="Cagnac O."/>
            <person name="Amato A."/>
        </authorList>
    </citation>
    <scope>NUCLEOTIDE SEQUENCE [LARGE SCALE GENOMIC DNA]</scope>
</reference>